<dbReference type="InterPro" id="IPR000866">
    <property type="entry name" value="AhpC/TSA"/>
</dbReference>
<evidence type="ECO:0000259" key="3">
    <source>
        <dbReference type="PROSITE" id="PS51352"/>
    </source>
</evidence>
<evidence type="ECO:0000256" key="1">
    <source>
        <dbReference type="ARBA" id="ARBA00023157"/>
    </source>
</evidence>
<dbReference type="GO" id="GO:0016209">
    <property type="term" value="F:antioxidant activity"/>
    <property type="evidence" value="ECO:0007669"/>
    <property type="project" value="InterPro"/>
</dbReference>
<dbReference type="InterPro" id="IPR017937">
    <property type="entry name" value="Thioredoxin_CS"/>
</dbReference>
<sequence>MKSFFGVLLIALLVYTFYVENKSSPNVISEDQFEQASVNQSFDQLIDVEESEAADSSEPAEHFPGPNAGDKAIDFKLKNLSGEEVTLSQFKGKKVIINFWATWCPPCKEEMPVMEDFYQKNRDEIEILAINIDPQYNVKEYQKSLGLSFPILLDEDDKINKAYDILTVPTTYVINEQGNITHKQIGAITSLEAFKALIK</sequence>
<dbReference type="GO" id="GO:0016491">
    <property type="term" value="F:oxidoreductase activity"/>
    <property type="evidence" value="ECO:0007669"/>
    <property type="project" value="InterPro"/>
</dbReference>
<feature type="domain" description="Thioredoxin" evidence="3">
    <location>
        <begin position="66"/>
        <end position="199"/>
    </location>
</feature>
<proteinExistence type="predicted"/>
<dbReference type="EMBL" id="FMAU01000002">
    <property type="protein sequence ID" value="SCC09942.1"/>
    <property type="molecule type" value="Genomic_DNA"/>
</dbReference>
<dbReference type="Proteomes" id="UP000181997">
    <property type="component" value="Unassembled WGS sequence"/>
</dbReference>
<dbReference type="PANTHER" id="PTHR42852">
    <property type="entry name" value="THIOL:DISULFIDE INTERCHANGE PROTEIN DSBE"/>
    <property type="match status" value="1"/>
</dbReference>
<name>A0A1C4BT65_9BACI</name>
<dbReference type="CDD" id="cd02966">
    <property type="entry name" value="TlpA_like_family"/>
    <property type="match status" value="1"/>
</dbReference>
<dbReference type="AlphaFoldDB" id="A0A1C4BT65"/>
<evidence type="ECO:0000256" key="2">
    <source>
        <dbReference type="SAM" id="MobiDB-lite"/>
    </source>
</evidence>
<evidence type="ECO:0000313" key="5">
    <source>
        <dbReference type="Proteomes" id="UP000181997"/>
    </source>
</evidence>
<dbReference type="PROSITE" id="PS00194">
    <property type="entry name" value="THIOREDOXIN_1"/>
    <property type="match status" value="1"/>
</dbReference>
<dbReference type="InterPro" id="IPR036249">
    <property type="entry name" value="Thioredoxin-like_sf"/>
</dbReference>
<dbReference type="InterPro" id="IPR050553">
    <property type="entry name" value="Thioredoxin_ResA/DsbE_sf"/>
</dbReference>
<dbReference type="PROSITE" id="PS51352">
    <property type="entry name" value="THIOREDOXIN_2"/>
    <property type="match status" value="1"/>
</dbReference>
<dbReference type="InterPro" id="IPR013766">
    <property type="entry name" value="Thioredoxin_domain"/>
</dbReference>
<dbReference type="PANTHER" id="PTHR42852:SF17">
    <property type="entry name" value="THIOREDOXIN-LIKE PROTEIN HI_1115"/>
    <property type="match status" value="1"/>
</dbReference>
<dbReference type="Pfam" id="PF00578">
    <property type="entry name" value="AhpC-TSA"/>
    <property type="match status" value="1"/>
</dbReference>
<feature type="region of interest" description="Disordered" evidence="2">
    <location>
        <begin position="49"/>
        <end position="68"/>
    </location>
</feature>
<gene>
    <name evidence="4" type="ORF">GA0061094_2482</name>
</gene>
<dbReference type="Gene3D" id="3.40.30.10">
    <property type="entry name" value="Glutaredoxin"/>
    <property type="match status" value="1"/>
</dbReference>
<reference evidence="5" key="1">
    <citation type="submission" date="2016-08" db="EMBL/GenBank/DDBJ databases">
        <authorList>
            <person name="Varghese N."/>
            <person name="Submissions Spin"/>
        </authorList>
    </citation>
    <scope>NUCLEOTIDE SEQUENCE [LARGE SCALE GENOMIC DNA]</scope>
    <source>
        <strain evidence="5">SGD-1123</strain>
    </source>
</reference>
<keyword evidence="5" id="KW-1185">Reference proteome</keyword>
<accession>A0A1C4BT65</accession>
<organism evidence="4 5">
    <name type="scientific">[Bacillus] enclensis</name>
    <dbReference type="NCBI Taxonomy" id="1402860"/>
    <lineage>
        <taxon>Bacteria</taxon>
        <taxon>Bacillati</taxon>
        <taxon>Bacillota</taxon>
        <taxon>Bacilli</taxon>
        <taxon>Bacillales</taxon>
        <taxon>Bacillaceae</taxon>
        <taxon>Rossellomorea</taxon>
    </lineage>
</organism>
<dbReference type="RefSeq" id="WP_231938043.1">
    <property type="nucleotide sequence ID" value="NZ_FMAU01000002.1"/>
</dbReference>
<evidence type="ECO:0000313" key="4">
    <source>
        <dbReference type="EMBL" id="SCC09942.1"/>
    </source>
</evidence>
<dbReference type="SUPFAM" id="SSF52833">
    <property type="entry name" value="Thioredoxin-like"/>
    <property type="match status" value="1"/>
</dbReference>
<protein>
    <submittedName>
        <fullName evidence="4">Peroxiredoxin</fullName>
    </submittedName>
</protein>
<keyword evidence="1" id="KW-1015">Disulfide bond</keyword>